<evidence type="ECO:0000313" key="101">
    <source>
        <dbReference type="EMBL" id="TYU56408.1"/>
    </source>
</evidence>
<evidence type="ECO:0000313" key="50">
    <source>
        <dbReference type="EMBL" id="EAG9856498.1"/>
    </source>
</evidence>
<dbReference type="EMBL" id="DAAIHR010000013">
    <property type="protein sequence ID" value="HAB8399389.1"/>
    <property type="molecule type" value="Genomic_DNA"/>
</dbReference>
<evidence type="ECO:0000313" key="117">
    <source>
        <dbReference type="Proteomes" id="UP000352246"/>
    </source>
</evidence>
<dbReference type="Proteomes" id="UP000840039">
    <property type="component" value="Unassembled WGS sequence"/>
</dbReference>
<evidence type="ECO:0000313" key="137">
    <source>
        <dbReference type="Proteomes" id="UP000413786"/>
    </source>
</evidence>
<dbReference type="Proteomes" id="UP000358545">
    <property type="component" value="Unassembled WGS sequence"/>
</dbReference>
<keyword evidence="6 10" id="KW-1133">Transmembrane helix</keyword>
<dbReference type="GO" id="GO:0015087">
    <property type="term" value="F:cobalt ion transmembrane transporter activity"/>
    <property type="evidence" value="ECO:0007669"/>
    <property type="project" value="UniProtKB-UniRule"/>
</dbReference>
<dbReference type="KEGG" id="lmok:CQ02_06185"/>
<organism evidence="68 140">
    <name type="scientific">Listeria monocytogenes</name>
    <dbReference type="NCBI Taxonomy" id="1639"/>
    <lineage>
        <taxon>Bacteria</taxon>
        <taxon>Bacillati</taxon>
        <taxon>Bacillota</taxon>
        <taxon>Bacilli</taxon>
        <taxon>Bacillales</taxon>
        <taxon>Listeriaceae</taxon>
        <taxon>Listeria</taxon>
    </lineage>
</organism>
<dbReference type="EMBL" id="DAAIJL010000014">
    <property type="protein sequence ID" value="HAB8558241.1"/>
    <property type="molecule type" value="Genomic_DNA"/>
</dbReference>
<evidence type="ECO:0000313" key="136">
    <source>
        <dbReference type="Proteomes" id="UP000410967"/>
    </source>
</evidence>
<dbReference type="Proteomes" id="UP000528151">
    <property type="component" value="Unassembled WGS sequence"/>
</dbReference>
<dbReference type="EMBL" id="AANOZB010000003">
    <property type="protein sequence ID" value="EDP8409528.1"/>
    <property type="molecule type" value="Genomic_DNA"/>
</dbReference>
<dbReference type="EMBL" id="AANCRK010000001">
    <property type="protein sequence ID" value="EDN7714248.1"/>
    <property type="molecule type" value="Genomic_DNA"/>
</dbReference>
<comment type="pathway">
    <text evidence="10">Cofactor biosynthesis; adenosylcobalamin biosynthesis.</text>
</comment>
<evidence type="ECO:0000313" key="176">
    <source>
        <dbReference type="Proteomes" id="UP000840567"/>
    </source>
</evidence>
<reference evidence="94 143" key="4">
    <citation type="submission" date="2018-04" db="EMBL/GenBank/DDBJ databases">
        <title>Genome Analysis of a Prevalent Clone of Listeria monocytogenes Sequence Type 87 in China.</title>
        <authorList>
            <person name="Wang Y."/>
        </authorList>
    </citation>
    <scope>NUCLEOTIDE SEQUENCE [LARGE SCALE GENOMIC DNA]</scope>
    <source>
        <strain evidence="94 143">ICDC_LM1523</strain>
    </source>
</reference>
<dbReference type="EMBL" id="AALGDA010000010">
    <property type="protein sequence ID" value="ECY9782304.1"/>
    <property type="molecule type" value="Genomic_DNA"/>
</dbReference>
<dbReference type="Proteomes" id="UP000844471">
    <property type="component" value="Unassembled WGS sequence"/>
</dbReference>
<dbReference type="EMBL" id="AABAWE010000007">
    <property type="protein sequence ID" value="EAG2088265.1"/>
    <property type="molecule type" value="Genomic_DNA"/>
</dbReference>
<evidence type="ECO:0000313" key="110">
    <source>
        <dbReference type="Proteomes" id="UP000335978"/>
    </source>
</evidence>
<reference evidence="82" key="10">
    <citation type="submission" date="2020-01" db="EMBL/GenBank/DDBJ databases">
        <authorList>
            <consortium name="NCBI Pathogen Detection Project"/>
        </authorList>
    </citation>
    <scope>NUCLEOTIDE SEQUENCE</scope>
    <source>
        <strain evidence="79">09CEB371LM</strain>
        <strain evidence="92">2017-325981-023-01</strain>
        <strain evidence="85">CFIAFB20100120</strain>
        <strain evidence="84">CFIAFB20130012</strain>
        <strain evidence="83">CFIAFB20140010</strain>
        <strain evidence="86">CFIAFB20160038</strain>
        <strain evidence="82">CFIAFB20160079</strain>
        <strain evidence="89">CFIAFB20170037</strain>
        <strain evidence="88">CFIAFB20170045</strain>
        <strain evidence="90">DMG1500109</strain>
        <strain evidence="81">HPB3501</strain>
        <strain evidence="91">LiDS0115</strain>
        <strain evidence="80">Sam_F526FDD3-C0F7-43DB-B204-E231FEF9C926</strain>
        <strain evidence="93">SFBRL218_S4</strain>
    </source>
</reference>
<dbReference type="EMBL" id="QUQA01000010">
    <property type="protein sequence ID" value="RKC01277.1"/>
    <property type="molecule type" value="Genomic_DNA"/>
</dbReference>
<evidence type="ECO:0000313" key="133">
    <source>
        <dbReference type="Proteomes" id="UP000398321"/>
    </source>
</evidence>
<evidence type="ECO:0000313" key="29">
    <source>
        <dbReference type="EMBL" id="EAE2660564.1"/>
    </source>
</evidence>
<dbReference type="Proteomes" id="UP000383365">
    <property type="component" value="Unassembled WGS sequence"/>
</dbReference>
<evidence type="ECO:0000313" key="124">
    <source>
        <dbReference type="Proteomes" id="UP000368512"/>
    </source>
</evidence>
<evidence type="ECO:0000313" key="159">
    <source>
        <dbReference type="Proteomes" id="UP000527632"/>
    </source>
</evidence>
<reference evidence="102" key="12">
    <citation type="submission" date="2022-06" db="EMBL/GenBank/DDBJ databases">
        <title>Complete genomes of Listeria monocytogenes strains L58-55 and 6179.</title>
        <authorList>
            <person name="Schmitz-Esser S."/>
            <person name="Tibbs-Cortes B.W."/>
        </authorList>
    </citation>
    <scope>NUCLEOTIDE SEQUENCE</scope>
    <source>
        <strain evidence="102">L58-55</strain>
    </source>
</reference>
<dbReference type="EMBL" id="AAANYN010000009">
    <property type="protein sequence ID" value="EAD5774148.1"/>
    <property type="molecule type" value="Genomic_DNA"/>
</dbReference>
<evidence type="ECO:0000313" key="72">
    <source>
        <dbReference type="EMBL" id="EDN7714248.1"/>
    </source>
</evidence>
<keyword evidence="9 10" id="KW-0170">Cobalt</keyword>
<dbReference type="EMBL" id="DAAHUJ010000001">
    <property type="protein sequence ID" value="HAB7362816.1"/>
    <property type="molecule type" value="Genomic_DNA"/>
</dbReference>
<dbReference type="Proteomes" id="UP000455569">
    <property type="component" value="Unassembled WGS sequence"/>
</dbReference>
<evidence type="ECO:0000313" key="145">
    <source>
        <dbReference type="Proteomes" id="UP000467347"/>
    </source>
</evidence>
<dbReference type="Proteomes" id="UP000388699">
    <property type="component" value="Unassembled WGS sequence"/>
</dbReference>
<evidence type="ECO:0000313" key="87">
    <source>
        <dbReference type="EMBL" id="HAB9177176.1"/>
    </source>
</evidence>
<dbReference type="EMBL" id="RCRQ01000004">
    <property type="protein sequence ID" value="MCO38696.1"/>
    <property type="molecule type" value="Genomic_DNA"/>
</dbReference>
<sequence length="98" mass="10865">MKKININVILILLVVLLMVSPFFFNKTGEYGGSDGEAEAEITKIDPSYEPWFEPLYEPKSGEIESLLFTLQGCIGTGIIAYVIGVSRGKRKAENDVNH</sequence>
<dbReference type="EMBL" id="DABXZF010000010">
    <property type="protein sequence ID" value="HAO5922177.1"/>
    <property type="molecule type" value="Genomic_DNA"/>
</dbReference>
<evidence type="ECO:0000313" key="122">
    <source>
        <dbReference type="Proteomes" id="UP000364988"/>
    </source>
</evidence>
<evidence type="ECO:0000313" key="155">
    <source>
        <dbReference type="Proteomes" id="UP000522199"/>
    </source>
</evidence>
<evidence type="ECO:0000313" key="182">
    <source>
        <dbReference type="Proteomes" id="UP000852906"/>
    </source>
</evidence>
<evidence type="ECO:0000313" key="49">
    <source>
        <dbReference type="EMBL" id="EAG9520582.1"/>
    </source>
</evidence>
<dbReference type="Proteomes" id="UP000423131">
    <property type="component" value="Unassembled WGS sequence"/>
</dbReference>
<dbReference type="Proteomes" id="UP000842809">
    <property type="component" value="Unassembled WGS sequence"/>
</dbReference>
<evidence type="ECO:0000313" key="41">
    <source>
        <dbReference type="EMBL" id="EAG4330114.1"/>
    </source>
</evidence>
<dbReference type="EMBL" id="AABBWO010000001">
    <property type="protein sequence ID" value="EAG4183218.1"/>
    <property type="molecule type" value="Genomic_DNA"/>
</dbReference>
<keyword evidence="7 10" id="KW-0406">Ion transport</keyword>
<evidence type="ECO:0000313" key="34">
    <source>
        <dbReference type="EMBL" id="EAG0993724.1"/>
    </source>
</evidence>
<dbReference type="Proteomes" id="UP000421738">
    <property type="component" value="Unassembled WGS sequence"/>
</dbReference>
<evidence type="ECO:0000313" key="74">
    <source>
        <dbReference type="EMBL" id="EDN9630294.1"/>
    </source>
</evidence>
<evidence type="ECO:0000313" key="114">
    <source>
        <dbReference type="Proteomes" id="UP000344343"/>
    </source>
</evidence>
<evidence type="ECO:0000313" key="84">
    <source>
        <dbReference type="EMBL" id="HAB8399389.1"/>
    </source>
</evidence>
<evidence type="ECO:0000313" key="61">
    <source>
        <dbReference type="EMBL" id="EAK9428627.1"/>
    </source>
</evidence>
<reference evidence="96 168" key="11">
    <citation type="submission" date="2020-06" db="EMBL/GenBank/DDBJ databases">
        <title>Two Listeria outbreaks in Switzerland in 2018 and 2020.</title>
        <authorList>
            <person name="Stevens M.J.A."/>
            <person name="Bloemberg G."/>
            <person name="Nusch-Inderbinnen M."/>
            <person name="Stephan R."/>
        </authorList>
    </citation>
    <scope>NUCLEOTIDE SEQUENCE [LARGE SCALE GENOMIC DNA]</scope>
    <source>
        <strain evidence="96 168">N18-0707</strain>
    </source>
</reference>
<gene>
    <name evidence="98" type="primary">cbin</name>
    <name evidence="10 100" type="synonym">cbiN</name>
    <name evidence="34" type="ORF">A3R20_03740</name>
    <name evidence="33" type="ORF">A8L61_11645</name>
    <name evidence="46" type="ORF">AB917_11925</name>
    <name evidence="13" type="ORF">ABZ57_12640</name>
    <name evidence="100" type="ORF">AE233_01534</name>
    <name evidence="44" type="ORF">AF817_02485</name>
    <name evidence="45" type="ORF">AF817_15750</name>
    <name evidence="97" type="ORF">AJL21_13130</name>
    <name evidence="15" type="ORF">AP104_11845</name>
    <name evidence="25" type="ORF">APD94_02895</name>
    <name evidence="27" type="ORF">ARR48_02890</name>
    <name evidence="26" type="ORF">ART25_02820</name>
    <name evidence="14" type="ORF">ARY78_00220</name>
    <name evidence="38" type="ORF">B1N52_00435</name>
    <name evidence="37" type="ORF">B1S26_00500</name>
    <name evidence="11" type="ORF">B4X68_10600</name>
    <name evidence="39" type="ORF">B5K54_04560</name>
    <name evidence="35" type="ORF">BB997_03650</name>
    <name evidence="68" type="ORF">BCZ19_00440</name>
    <name evidence="36" type="ORF">BCZ21_13415</name>
    <name evidence="102" type="ORF">BES38_02475</name>
    <name evidence="42" type="ORF">CA369_12045</name>
    <name evidence="40" type="ORF">CAC64_02600</name>
    <name evidence="41" type="ORF">CAV64_02445</name>
    <name evidence="23" type="ORF">CD20_11175</name>
    <name evidence="48" type="ORF">CW845_12280</name>
    <name evidence="47" type="ORF">CW895_13210</name>
    <name evidence="53" type="ORF">D4271_10880</name>
    <name evidence="54" type="ORF">D4920_14320</name>
    <name evidence="49" type="ORF">D4B11_12440</name>
    <name evidence="50" type="ORF">D4C60_05795</name>
    <name evidence="51" type="ORF">D4D89_05220</name>
    <name evidence="52" type="ORF">D4U23_00440</name>
    <name evidence="55" type="ORF">D5M70_05215</name>
    <name evidence="56" type="ORF">D5N24_13680</name>
    <name evidence="59" type="ORF">D7104_13585</name>
    <name evidence="94" type="ORF">DCK61_04870</name>
    <name evidence="43" type="ORF">DCT16_03650</name>
    <name evidence="24" type="ORF">DG57_11665</name>
    <name evidence="95" type="ORF">DOV25_09525</name>
    <name evidence="17" type="ORF">DQ70_09170</name>
    <name evidence="16" type="ORF">DU018_06800</name>
    <name evidence="98" type="ORF">DYZ50_02096</name>
    <name evidence="99" type="ORF">DYZ80_00048</name>
    <name evidence="12" type="ORF">E0I39_05285</name>
    <name evidence="29" type="ORF">E1V33_10360</name>
    <name evidence="30" type="ORF">E1W43_12920</name>
    <name evidence="31" type="ORF">E1W56_12715</name>
    <name evidence="32" type="ORF">E1X78_00240</name>
    <name evidence="57" type="ORF">E5F58_00490</name>
    <name evidence="58" type="ORF">E5H26_02550</name>
    <name evidence="22" type="ORF">EX365_00245</name>
    <name evidence="21" type="ORF">EXZ73_07540</name>
    <name evidence="67" type="ORF">F1788_02540</name>
    <name evidence="69" type="ORF">F6436_11510</name>
    <name evidence="70" type="ORF">F6515_04795</name>
    <name evidence="60" type="ORF">FA835_02450</name>
    <name evidence="61" type="ORF">FC284_09755</name>
    <name evidence="66" type="ORF">FJU19_05125</name>
    <name evidence="63" type="ORF">FLQ97_08790</name>
    <name evidence="62" type="ORF">FLR03_12485</name>
    <name evidence="64" type="ORF">FNX40_13770</name>
    <name evidence="65" type="ORF">FPL45_12725</name>
    <name evidence="76" type="ORF">FV747_12365</name>
    <name evidence="101" type="ORF">FZW98_02405</name>
    <name evidence="78" type="ORF">G3O21_002812</name>
    <name evidence="77" type="ORF">G3R95_001078</name>
    <name evidence="71" type="ORF">GCV64_02600</name>
    <name evidence="79" type="ORF">GHH22_12820</name>
    <name evidence="80" type="ORF">GHO09_08915</name>
    <name evidence="74" type="ORF">GI230_11855</name>
    <name evidence="90" type="ORF">GI949_04900</name>
    <name evidence="81" type="ORF">GIH49_01755</name>
    <name evidence="75" type="ORF">GJW51_00050</name>
    <name evidence="72" type="ORF">GQG13_03810</name>
    <name evidence="73" type="ORF">GT011_02490</name>
    <name evidence="82" type="ORF">GYO01_01735</name>
    <name evidence="83" type="ORF">GYP27_11890</name>
    <name evidence="84" type="ORF">GYR60_12745</name>
    <name evidence="85" type="ORF">GYS09_13165</name>
    <name evidence="86" type="ORF">GYU24_02875</name>
    <name evidence="87" type="ORF">GYU24_15850</name>
    <name evidence="88" type="ORF">GYX23_08520</name>
    <name evidence="89" type="ORF">GYY14_13415</name>
    <name evidence="91" type="ORF">GZK27_11380</name>
    <name evidence="92" type="ORF">HQN34_000859</name>
    <name evidence="96" type="ORF">HZJ64_05760</name>
    <name evidence="93" type="ORF">IP987_001364</name>
    <name evidence="18" type="ORF">KV70_12630</name>
    <name evidence="19" type="ORF">QD52_00240</name>
    <name evidence="20" type="ORF">UI29_00265</name>
    <name evidence="28" type="ORF">Y261_00210</name>
</gene>
<dbReference type="EMBL" id="MJTJ01000019">
    <property type="protein sequence ID" value="OET49202.1"/>
    <property type="molecule type" value="Genomic_DNA"/>
</dbReference>
<comment type="function">
    <text evidence="10">Part of the energy-coupling factor (ECF) transporter complex CbiMNOQ involved in cobalt import.</text>
</comment>
<evidence type="ECO:0000313" key="59">
    <source>
        <dbReference type="EMBL" id="EAK8898730.1"/>
    </source>
</evidence>
<evidence type="ECO:0000313" key="125">
    <source>
        <dbReference type="Proteomes" id="UP000368805"/>
    </source>
</evidence>
<dbReference type="Proteomes" id="UP000845014">
    <property type="component" value="Unassembled WGS sequence"/>
</dbReference>
<dbReference type="Proteomes" id="UP000413786">
    <property type="component" value="Unassembled WGS sequence"/>
</dbReference>
<evidence type="ECO:0000313" key="100">
    <source>
        <dbReference type="EMBL" id="RKC01277.1"/>
    </source>
</evidence>
<dbReference type="EMBL" id="DABJAN010000001">
    <property type="protein sequence ID" value="HAJ9592683.1"/>
    <property type="molecule type" value="Genomic_DNA"/>
</dbReference>
<dbReference type="EMBL" id="AABDDO010000022">
    <property type="protein sequence ID" value="EAG6764659.1"/>
    <property type="molecule type" value="Genomic_DNA"/>
</dbReference>
<dbReference type="Proteomes" id="UP000481141">
    <property type="component" value="Unassembled WGS sequence"/>
</dbReference>
<reference evidence="112 115" key="5">
    <citation type="submission" date="2018-06" db="EMBL/GenBank/DDBJ databases">
        <authorList>
            <consortium name="GenomeTrakr: Next Generation Sequencing Network for Food Pathogen Tracability"/>
        </authorList>
    </citation>
    <scope>NUCLEOTIDE SEQUENCE [LARGE SCALE GENOMIC DNA]</scope>
    <source>
        <strain evidence="39 172">10B02965A-1</strain>
        <strain evidence="34 135">ARS-CC9329</strain>
        <strain evidence="24 131">CFSAN008016</strain>
        <strain evidence="17 124">CFSAN008042</strain>
        <strain evidence="11 120">CFSAN060999</strain>
        <strain evidence="42 160">CFSAN063727</strain>
        <strain evidence="71 110">CFSAN085184</strain>
        <strain evidence="72 141">CFSAN102901</strain>
        <strain evidence="27 125">FDA00006304</strain>
        <strain evidence="26 129">FDA00006494</strain>
        <strain evidence="14 123">FDA00007096</strain>
        <strain evidence="19 134">FDA00008584</strain>
        <strain evidence="15 128">FDA00009539</strain>
        <strain evidence="37">FDA00011243</strain>
        <strain evidence="95 103">FDA00013213</strain>
        <strain evidence="16 108">FDA00013332</strain>
        <strain evidence="22 114">FDA00013853</strain>
        <strain evidence="61">FDA00014181</strain>
        <strain evidence="62 139">FDA00014336</strain>
        <strain evidence="64 132">FDA00014370</strain>
        <strain evidence="63 133">FDA00014392</strain>
        <strain evidence="65 117">FDA00014472</strain>
        <strain evidence="73 144">FDA00015028</strain>
        <strain evidence="78">FDA00015054</strain>
        <strain evidence="41 166">FDA1005580-S054-001</strain>
        <strain evidence="152">FDA1077646-S145-002</strain>
        <strain evidence="149">FDA1090798-S029-001</strain>
        <strain evidence="151">FDA956581-098-004</strain>
        <strain evidence="38 158">FDA960927-006-004</strain>
        <strain evidence="43 174">FLAG-38921</strain>
        <strain evidence="68 140">FLAG-51482A</strain>
        <strain evidence="36 112">FLAG-54356</strain>
        <strain evidence="25 119">FLAG-78586</strain>
        <strain evidence="21 127">FSIS31901579</strain>
        <strain evidence="57 159">LS1344</strain>
        <strain evidence="58 167">LS1419</strain>
        <strain evidence="23 126">NYAG13B12507-5</strain>
        <strain evidence="75 145">OSF101448</strain>
        <strain evidence="20 115">VA-WGS-00405</strain>
    </source>
</reference>
<comment type="subcellular location">
    <subcellularLocation>
        <location evidence="10">Cell membrane</location>
        <topology evidence="10">Multi-pass membrane protein</topology>
    </subcellularLocation>
</comment>
<dbReference type="Proteomes" id="UP000355989">
    <property type="component" value="Unassembled WGS sequence"/>
</dbReference>
<dbReference type="Proteomes" id="UP000344343">
    <property type="component" value="Unassembled WGS sequence"/>
</dbReference>
<dbReference type="Proteomes" id="UP000427828">
    <property type="component" value="Unassembled WGS sequence"/>
</dbReference>
<evidence type="ECO:0000313" key="68">
    <source>
        <dbReference type="EMBL" id="ECX6923124.1"/>
    </source>
</evidence>
<dbReference type="Proteomes" id="UP000401273">
    <property type="component" value="Unassembled WGS sequence"/>
</dbReference>
<dbReference type="RefSeq" id="WP_003721603.1">
    <property type="nucleotide sequence ID" value="NC_021823.1"/>
</dbReference>
<evidence type="ECO:0000313" key="18">
    <source>
        <dbReference type="EMBL" id="EAC9041059.1"/>
    </source>
</evidence>
<dbReference type="Proteomes" id="UP000356407">
    <property type="component" value="Unassembled WGS sequence"/>
</dbReference>
<dbReference type="Proteomes" id="UP000843503">
    <property type="component" value="Unassembled WGS sequence"/>
</dbReference>
<dbReference type="Proteomes" id="UP000467536">
    <property type="component" value="Unassembled WGS sequence"/>
</dbReference>
<dbReference type="Proteomes" id="UP000285054">
    <property type="component" value="Unassembled WGS sequence"/>
</dbReference>
<dbReference type="Proteomes" id="UP000398321">
    <property type="component" value="Unassembled WGS sequence"/>
</dbReference>
<dbReference type="EMBL" id="DAAIRR010000013">
    <property type="protein sequence ID" value="HAB9177176.1"/>
    <property type="molecule type" value="Genomic_DNA"/>
</dbReference>
<dbReference type="Proteomes" id="UP000549379">
    <property type="component" value="Unassembled WGS sequence"/>
</dbReference>
<evidence type="ECO:0000313" key="153">
    <source>
        <dbReference type="Proteomes" id="UP000489121"/>
    </source>
</evidence>
<dbReference type="EMBL" id="AAHZFN010000016">
    <property type="protein sequence ID" value="ECB9474496.1"/>
    <property type="molecule type" value="Genomic_DNA"/>
</dbReference>
<dbReference type="EMBL" id="AABEQV010000003">
    <property type="protein sequence ID" value="EAG9856498.1"/>
    <property type="molecule type" value="Genomic_DNA"/>
</dbReference>
<evidence type="ECO:0000313" key="57">
    <source>
        <dbReference type="EMBL" id="EAH4240472.1"/>
    </source>
</evidence>
<evidence type="ECO:0000313" key="48">
    <source>
        <dbReference type="EMBL" id="EAG9388265.1"/>
    </source>
</evidence>
<evidence type="ECO:0000313" key="17">
    <source>
        <dbReference type="EMBL" id="EAC7480848.1"/>
    </source>
</evidence>
<dbReference type="EMBL" id="AABEVT010000001">
    <property type="protein sequence ID" value="EAH0250847.1"/>
    <property type="molecule type" value="Genomic_DNA"/>
</dbReference>
<dbReference type="EMBL" id="AANPAU010000012">
    <property type="protein sequence ID" value="EDP8515357.1"/>
    <property type="molecule type" value="Genomic_DNA"/>
</dbReference>
<evidence type="ECO:0000313" key="168">
    <source>
        <dbReference type="Proteomes" id="UP000544530"/>
    </source>
</evidence>
<dbReference type="EMBL" id="AABAGT010000017">
    <property type="protein sequence ID" value="EAG0867932.1"/>
    <property type="molecule type" value="Genomic_DNA"/>
</dbReference>
<proteinExistence type="inferred from homology"/>
<evidence type="ECO:0000256" key="10">
    <source>
        <dbReference type="HAMAP-Rule" id="MF_00330"/>
    </source>
</evidence>
<evidence type="ECO:0000313" key="163">
    <source>
        <dbReference type="Proteomes" id="UP000531172"/>
    </source>
</evidence>
<dbReference type="EMBL" id="AABFVG010000012">
    <property type="protein sequence ID" value="EAH2283257.1"/>
    <property type="molecule type" value="Genomic_DNA"/>
</dbReference>
<evidence type="ECO:0000313" key="167">
    <source>
        <dbReference type="Proteomes" id="UP000540417"/>
    </source>
</evidence>
<dbReference type="Proteomes" id="UP000853596">
    <property type="component" value="Unassembled WGS sequence"/>
</dbReference>
<evidence type="ECO:0000313" key="157">
    <source>
        <dbReference type="Proteomes" id="UP000525068"/>
    </source>
</evidence>
<dbReference type="EMBL" id="AACKFB010000015">
    <property type="protein sequence ID" value="EAK9428627.1"/>
    <property type="molecule type" value="Genomic_DNA"/>
</dbReference>
<evidence type="ECO:0000313" key="181">
    <source>
        <dbReference type="Proteomes" id="UP000845014"/>
    </source>
</evidence>
<dbReference type="Proteomes" id="UP000840569">
    <property type="component" value="Unassembled WGS sequence"/>
</dbReference>
<evidence type="ECO:0000313" key="178">
    <source>
        <dbReference type="Proteomes" id="UP000841561"/>
    </source>
</evidence>
<evidence type="ECO:0000313" key="36">
    <source>
        <dbReference type="EMBL" id="EAG2088265.1"/>
    </source>
</evidence>
<evidence type="ECO:0000313" key="43">
    <source>
        <dbReference type="EMBL" id="EAG6168481.1"/>
    </source>
</evidence>
<dbReference type="Proteomes" id="UP000332711">
    <property type="component" value="Unassembled WGS sequence"/>
</dbReference>
<evidence type="ECO:0000313" key="44">
    <source>
        <dbReference type="EMBL" id="EAG6762089.1"/>
    </source>
</evidence>
<evidence type="ECO:0000313" key="89">
    <source>
        <dbReference type="EMBL" id="HAC0276365.1"/>
    </source>
</evidence>
<dbReference type="EMBL" id="AABFMV010000008">
    <property type="protein sequence ID" value="EAH1615913.1"/>
    <property type="molecule type" value="Genomic_DNA"/>
</dbReference>
<dbReference type="Proteomes" id="UP000525068">
    <property type="component" value="Unassembled WGS sequence"/>
</dbReference>
<evidence type="ECO:0000313" key="12">
    <source>
        <dbReference type="EMBL" id="EAC4482296.1"/>
    </source>
</evidence>
<comment type="subunit">
    <text evidence="10">Forms an energy-coupling factor (ECF) transporter complex composed of an ATP-binding protein (A component, CbiO), a transmembrane protein (T component, CbiQ) and 2 possible substrate-capture proteins (S components, CbiM and CbiN) of unknown stoichimetry.</text>
</comment>
<dbReference type="Proteomes" id="UP000478704">
    <property type="component" value="Unassembled WGS sequence"/>
</dbReference>
<evidence type="ECO:0000313" key="138">
    <source>
        <dbReference type="Proteomes" id="UP000421738"/>
    </source>
</evidence>
<reference evidence="101 107" key="9">
    <citation type="submission" date="2019-08" db="EMBL/GenBank/DDBJ databases">
        <title>Soil Listeria distribution.</title>
        <authorList>
            <person name="Liao J."/>
        </authorList>
    </citation>
    <scope>NUCLEOTIDE SEQUENCE [LARGE SCALE GENOMIC DNA]</scope>
    <source>
        <strain evidence="101 107">IN-RH-2-BL1</strain>
    </source>
</reference>
<dbReference type="EMBL" id="AABBHO010000009">
    <property type="protein sequence ID" value="EAG2996562.1"/>
    <property type="molecule type" value="Genomic_DNA"/>
</dbReference>
<evidence type="ECO:0000313" key="126">
    <source>
        <dbReference type="Proteomes" id="UP000371553"/>
    </source>
</evidence>
<dbReference type="EMBL" id="AAIAJJ010000007">
    <property type="protein sequence ID" value="ECC1557873.1"/>
    <property type="molecule type" value="Genomic_DNA"/>
</dbReference>
<dbReference type="InterPro" id="IPR003705">
    <property type="entry name" value="CbiN"/>
</dbReference>
<dbReference type="Proteomes" id="UP000272537">
    <property type="component" value="Unassembled WGS sequence"/>
</dbReference>
<evidence type="ECO:0000313" key="127">
    <source>
        <dbReference type="Proteomes" id="UP000376505"/>
    </source>
</evidence>
<evidence type="ECO:0000313" key="170">
    <source>
        <dbReference type="Proteomes" id="UP000548278"/>
    </source>
</evidence>
<dbReference type="Proteomes" id="UP000193519">
    <property type="component" value="Chromosome"/>
</dbReference>
<evidence type="ECO:0000256" key="8">
    <source>
        <dbReference type="ARBA" id="ARBA00023136"/>
    </source>
</evidence>
<evidence type="ECO:0000313" key="64">
    <source>
        <dbReference type="EMBL" id="ECC1557873.1"/>
    </source>
</evidence>
<dbReference type="AlphaFoldDB" id="A0A0D8X4F8"/>
<evidence type="ECO:0000313" key="92">
    <source>
        <dbReference type="EMBL" id="HAJ9592683.1"/>
    </source>
</evidence>
<dbReference type="EMBL" id="AAAREG010000001">
    <property type="protein sequence ID" value="EAE2352767.1"/>
    <property type="molecule type" value="Genomic_DNA"/>
</dbReference>
<evidence type="ECO:0000313" key="135">
    <source>
        <dbReference type="Proteomes" id="UP000406081"/>
    </source>
</evidence>
<dbReference type="Proteomes" id="UP000350032">
    <property type="component" value="Unassembled WGS sequence"/>
</dbReference>
<evidence type="ECO:0000313" key="47">
    <source>
        <dbReference type="EMBL" id="EAG9354754.1"/>
    </source>
</evidence>
<dbReference type="NCBIfam" id="TIGR01165">
    <property type="entry name" value="cbiN"/>
    <property type="match status" value="1"/>
</dbReference>
<dbReference type="EMBL" id="AACKDQ010000004">
    <property type="protein sequence ID" value="EAK9315960.1"/>
    <property type="molecule type" value="Genomic_DNA"/>
</dbReference>
<evidence type="ECO:0000256" key="9">
    <source>
        <dbReference type="ARBA" id="ARBA00023285"/>
    </source>
</evidence>
<dbReference type="EMBL" id="DAAKPP010000005">
    <property type="protein sequence ID" value="HAC3056105.1"/>
    <property type="molecule type" value="Genomic_DNA"/>
</dbReference>
<dbReference type="Proteomes" id="UP000331186">
    <property type="component" value="Unassembled WGS sequence"/>
</dbReference>
<evidence type="ECO:0000313" key="140">
    <source>
        <dbReference type="Proteomes" id="UP000427828"/>
    </source>
</evidence>
<dbReference type="Proteomes" id="UP000535556">
    <property type="component" value="Unassembled WGS sequence"/>
</dbReference>
<dbReference type="EMBL" id="AAARIE010000011">
    <property type="protein sequence ID" value="EAE2660564.1"/>
    <property type="molecule type" value="Genomic_DNA"/>
</dbReference>
<dbReference type="EMBL" id="AAAIJX010000003">
    <property type="protein sequence ID" value="EAC4482296.1"/>
    <property type="molecule type" value="Genomic_DNA"/>
</dbReference>
<dbReference type="EMBL" id="AAARLF010000009">
    <property type="protein sequence ID" value="EAE2898840.1"/>
    <property type="molecule type" value="Genomic_DNA"/>
</dbReference>
<evidence type="ECO:0000256" key="7">
    <source>
        <dbReference type="ARBA" id="ARBA00023065"/>
    </source>
</evidence>
<dbReference type="EMBL" id="AABBYJ010000001">
    <property type="protein sequence ID" value="EAG4330114.1"/>
    <property type="molecule type" value="Genomic_DNA"/>
</dbReference>
<evidence type="ECO:0000313" key="162">
    <source>
        <dbReference type="Proteomes" id="UP000530452"/>
    </source>
</evidence>
<accession>A0A0D8X4F8</accession>
<dbReference type="Proteomes" id="UP000467247">
    <property type="component" value="Unassembled WGS sequence"/>
</dbReference>
<evidence type="ECO:0000313" key="158">
    <source>
        <dbReference type="Proteomes" id="UP000525850"/>
    </source>
</evidence>
<dbReference type="PANTHER" id="PTHR38662">
    <property type="entry name" value="COBALT TRANSPORT PROTEIN CBIN"/>
    <property type="match status" value="1"/>
</dbReference>
<evidence type="ECO:0000313" key="14">
    <source>
        <dbReference type="EMBL" id="EAC5548851.1"/>
    </source>
</evidence>
<evidence type="ECO:0000313" key="83">
    <source>
        <dbReference type="EMBL" id="HAB7722680.1"/>
    </source>
</evidence>
<dbReference type="EMBL" id="AAAJWF010000005">
    <property type="protein sequence ID" value="EAC7480848.1"/>
    <property type="molecule type" value="Genomic_DNA"/>
</dbReference>
<dbReference type="Proteomes" id="UP000517258">
    <property type="component" value="Unassembled WGS sequence"/>
</dbReference>
<dbReference type="Proteomes" id="UP000406081">
    <property type="component" value="Unassembled WGS sequence"/>
</dbReference>
<evidence type="ECO:0000313" key="118">
    <source>
        <dbReference type="Proteomes" id="UP000354255"/>
    </source>
</evidence>
<evidence type="ECO:0000313" key="16">
    <source>
        <dbReference type="EMBL" id="EAC6548080.1"/>
    </source>
</evidence>
<evidence type="ECO:0000313" key="177">
    <source>
        <dbReference type="Proteomes" id="UP000841146"/>
    </source>
</evidence>
<evidence type="ECO:0000313" key="165">
    <source>
        <dbReference type="Proteomes" id="UP000535556"/>
    </source>
</evidence>
<evidence type="ECO:0000313" key="111">
    <source>
        <dbReference type="Proteomes" id="UP000336166"/>
    </source>
</evidence>
<dbReference type="Proteomes" id="UP000533021">
    <property type="component" value="Unassembled WGS sequence"/>
</dbReference>
<dbReference type="Proteomes" id="UP000531172">
    <property type="component" value="Unassembled WGS sequence"/>
</dbReference>
<dbReference type="Proteomes" id="UP000339309">
    <property type="component" value="Unassembled WGS sequence"/>
</dbReference>
<dbReference type="Proteomes" id="UP000322220">
    <property type="component" value="Unassembled WGS sequence"/>
</dbReference>
<evidence type="ECO:0000313" key="112">
    <source>
        <dbReference type="Proteomes" id="UP000337746"/>
    </source>
</evidence>
<dbReference type="Proteomes" id="UP000410967">
    <property type="component" value="Unassembled WGS sequence"/>
</dbReference>
<dbReference type="Proteomes" id="UP000458487">
    <property type="component" value="Unassembled WGS sequence"/>
</dbReference>
<evidence type="ECO:0000313" key="97">
    <source>
        <dbReference type="EMBL" id="OET49202.1"/>
    </source>
</evidence>
<feature type="transmembrane region" description="Helical" evidence="10">
    <location>
        <begin position="7"/>
        <end position="24"/>
    </location>
</feature>
<dbReference type="EMBL" id="AABGVJ010000001">
    <property type="protein sequence ID" value="EAH4371579.1"/>
    <property type="molecule type" value="Genomic_DNA"/>
</dbReference>
<dbReference type="EMBL" id="AABEMN010000019">
    <property type="protein sequence ID" value="EAG9520582.1"/>
    <property type="molecule type" value="Genomic_DNA"/>
</dbReference>
<evidence type="ECO:0000313" key="22">
    <source>
        <dbReference type="EMBL" id="EAD5784986.1"/>
    </source>
</evidence>
<dbReference type="EMBL" id="AABATR010000001">
    <property type="protein sequence ID" value="EAG1892699.1"/>
    <property type="molecule type" value="Genomic_DNA"/>
</dbReference>
<evidence type="ECO:0000256" key="4">
    <source>
        <dbReference type="ARBA" id="ARBA00022573"/>
    </source>
</evidence>
<dbReference type="EMBL" id="AAHZFY010000017">
    <property type="protein sequence ID" value="ECB9513833.1"/>
    <property type="molecule type" value="Genomic_DNA"/>
</dbReference>
<evidence type="ECO:0000313" key="56">
    <source>
        <dbReference type="EMBL" id="EAH3295456.1"/>
    </source>
</evidence>
<evidence type="ECO:0000313" key="141">
    <source>
        <dbReference type="Proteomes" id="UP000455569"/>
    </source>
</evidence>
<dbReference type="EMBL" id="AAKHCT010000001">
    <property type="protein sequence ID" value="ECR7121588.1"/>
    <property type="molecule type" value="Genomic_DNA"/>
</dbReference>
<dbReference type="EMBL" id="AABBZO010000015">
    <property type="protein sequence ID" value="EAG4463022.1"/>
    <property type="molecule type" value="Genomic_DNA"/>
</dbReference>
<evidence type="ECO:0000313" key="52">
    <source>
        <dbReference type="EMBL" id="EAH0250847.1"/>
    </source>
</evidence>
<evidence type="ECO:0000313" key="115">
    <source>
        <dbReference type="Proteomes" id="UP000345329"/>
    </source>
</evidence>
<dbReference type="EMBL" id="DAAEEB010000010">
    <property type="protein sequence ID" value="HAA8054022.1"/>
    <property type="molecule type" value="Genomic_DNA"/>
</dbReference>
<evidence type="ECO:0000313" key="27">
    <source>
        <dbReference type="EMBL" id="EAE1630739.1"/>
    </source>
</evidence>
<dbReference type="EMBL" id="AABGFX010000003">
    <property type="protein sequence ID" value="EAH3126694.1"/>
    <property type="molecule type" value="Genomic_DNA"/>
</dbReference>
<evidence type="ECO:0000313" key="105">
    <source>
        <dbReference type="Proteomes" id="UP000280270"/>
    </source>
</evidence>
<dbReference type="Proteomes" id="UP000852906">
    <property type="component" value="Unassembled WGS sequence"/>
</dbReference>
<evidence type="ECO:0000313" key="95">
    <source>
        <dbReference type="EMBL" id="MCO38696.1"/>
    </source>
</evidence>
<evidence type="ECO:0000313" key="166">
    <source>
        <dbReference type="Proteomes" id="UP000540117"/>
    </source>
</evidence>
<dbReference type="EMBL" id="AANDQG010000005">
    <property type="protein sequence ID" value="EDN9630294.1"/>
    <property type="molecule type" value="Genomic_DNA"/>
</dbReference>
<evidence type="ECO:0000313" key="82">
    <source>
        <dbReference type="EMBL" id="HAB7362816.1"/>
    </source>
</evidence>
<dbReference type="Proteomes" id="UP000548826">
    <property type="component" value="Unassembled WGS sequence"/>
</dbReference>
<dbReference type="EMBL" id="AAASLB010000008">
    <property type="protein sequence ID" value="EAE4942901.1"/>
    <property type="molecule type" value="Genomic_DNA"/>
</dbReference>
<keyword evidence="5 10" id="KW-0812">Transmembrane</keyword>
<reference evidence="59 116" key="6">
    <citation type="submission" date="2018-10" db="EMBL/GenBank/DDBJ databases">
        <authorList>
            <consortium name="PulseNet: The National Subtyping Network for Foodborne Disease Surveillance"/>
            <person name="Tarr C.L."/>
            <person name="Trees E."/>
            <person name="Katz L.S."/>
            <person name="Carleton-Romer H.A."/>
            <person name="Stroika S."/>
            <person name="Kucerova Z."/>
            <person name="Roache K.F."/>
            <person name="Sabol A.L."/>
            <person name="Besser J."/>
            <person name="Gerner-Smidt P."/>
        </authorList>
    </citation>
    <scope>NUCLEOTIDE SEQUENCE [LARGE SCALE GENOMIC DNA]</scope>
    <source>
        <strain evidence="13 113">2015L-6227</strain>
        <strain evidence="28 111">PNUSAL000134</strain>
        <strain evidence="18 118">PNUSAL000910</strain>
        <strain evidence="33 121">PNUSAL002180</strain>
        <strain evidence="35 148">PNUSAL002298</strain>
        <strain evidence="40 163">PNUSAL003001</strain>
        <strain evidence="59 116">PNUSAL004402</strain>
        <strain evidence="67 138">PNUSAL005666</strain>
        <strain evidence="70 153">PNUSAL005692</strain>
    </source>
</reference>
<evidence type="ECO:0000313" key="73">
    <source>
        <dbReference type="EMBL" id="EDN8268197.1"/>
    </source>
</evidence>
<dbReference type="EMBL" id="AAANYR010000001">
    <property type="protein sequence ID" value="EAD5784986.1"/>
    <property type="molecule type" value="Genomic_DNA"/>
</dbReference>
<dbReference type="EMBL" id="QDAY01000001">
    <property type="protein sequence ID" value="KAA9453801.1"/>
    <property type="molecule type" value="Genomic_DNA"/>
</dbReference>
<reference evidence="175 176" key="3">
    <citation type="journal article" date="2018" name="Genome Biol.">
        <title>SKESA: strategic k-mer extension for scrupulous assemblies.</title>
        <authorList>
            <person name="Souvorov A."/>
            <person name="Agarwala R."/>
            <person name="Lipman D.J."/>
        </authorList>
    </citation>
    <scope>NUCLEOTIDE SEQUENCE [LARGE SCALE GENOMIC DNA]</scope>
    <source>
        <strain evidence="79">09CEB371LM</strain>
        <strain evidence="92">2017-325981-023-01</strain>
        <strain evidence="85 180">CFIAFB20100120</strain>
        <strain evidence="84 175">CFIAFB20130012</strain>
        <strain evidence="83">CFIAFB20140010</strain>
        <strain evidence="86">CFIAFB20160038</strain>
        <strain evidence="82 181">CFIAFB20160079</strain>
        <strain evidence="89">CFIAFB20170037</strain>
        <strain evidence="88 177">CFIAFB20170045</strain>
        <strain evidence="90 179">DMG1500109</strain>
        <strain evidence="81">HPB3501</strain>
        <strain evidence="91 178">LiDS0115</strain>
        <strain evidence="80">Sam_F526FDD3-C0F7-43DB-B204-E231FEF9C926</strain>
        <strain evidence="93">SFBRL218_S4</strain>
    </source>
</reference>
<evidence type="ECO:0000313" key="109">
    <source>
        <dbReference type="Proteomes" id="UP000332711"/>
    </source>
</evidence>
<dbReference type="Proteomes" id="UP000389283">
    <property type="component" value="Unassembled WGS sequence"/>
</dbReference>
<evidence type="ECO:0000313" key="28">
    <source>
        <dbReference type="EMBL" id="EAE2352767.1"/>
    </source>
</evidence>
<dbReference type="Proteomes" id="UP000844415">
    <property type="component" value="Unassembled WGS sequence"/>
</dbReference>
<feature type="transmembrane region" description="Helical" evidence="10">
    <location>
        <begin position="65"/>
        <end position="84"/>
    </location>
</feature>
<dbReference type="HAMAP" id="MF_00330">
    <property type="entry name" value="CbiN"/>
    <property type="match status" value="1"/>
</dbReference>
<dbReference type="Proteomes" id="UP000403352">
    <property type="component" value="Unassembled WGS sequence"/>
</dbReference>
<dbReference type="Proteomes" id="UP000335978">
    <property type="component" value="Unassembled WGS sequence"/>
</dbReference>
<dbReference type="KEGG" id="lmv:Y193_09715"/>
<dbReference type="EMBL" id="AABCVX010000001">
    <property type="protein sequence ID" value="EAG6168481.1"/>
    <property type="molecule type" value="Genomic_DNA"/>
</dbReference>
<evidence type="ECO:0000313" key="46">
    <source>
        <dbReference type="EMBL" id="EAG6991295.1"/>
    </source>
</evidence>
<evidence type="ECO:0000313" key="103">
    <source>
        <dbReference type="Proteomes" id="UP000269407"/>
    </source>
</evidence>
<evidence type="ECO:0000313" key="86">
    <source>
        <dbReference type="EMBL" id="HAB9174639.1"/>
    </source>
</evidence>
<evidence type="ECO:0000313" key="35">
    <source>
        <dbReference type="EMBL" id="EAG1892699.1"/>
    </source>
</evidence>
<dbReference type="Proteomes" id="UP000269407">
    <property type="component" value="Unassembled WGS sequence"/>
</dbReference>
<dbReference type="EMBL" id="CP098507">
    <property type="protein sequence ID" value="UUJ80086.1"/>
    <property type="molecule type" value="Genomic_DNA"/>
</dbReference>
<evidence type="ECO:0000313" key="58">
    <source>
        <dbReference type="EMBL" id="EAH4371579.1"/>
    </source>
</evidence>
<evidence type="ECO:0000313" key="108">
    <source>
        <dbReference type="Proteomes" id="UP000331186"/>
    </source>
</evidence>
<dbReference type="Proteomes" id="UP000530452">
    <property type="component" value="Unassembled WGS sequence"/>
</dbReference>
<evidence type="ECO:0000313" key="169">
    <source>
        <dbReference type="Proteomes" id="UP000546397"/>
    </source>
</evidence>
<dbReference type="KEGG" id="lmom:IJ09_04310"/>
<dbReference type="Proteomes" id="UP000379076">
    <property type="component" value="Unassembled WGS sequence"/>
</dbReference>
<dbReference type="Proteomes" id="UP000336166">
    <property type="component" value="Unassembled WGS sequence"/>
</dbReference>
<dbReference type="Proteomes" id="UP000371553">
    <property type="component" value="Unassembled WGS sequence"/>
</dbReference>
<evidence type="ECO:0000313" key="63">
    <source>
        <dbReference type="EMBL" id="ECB9513833.1"/>
    </source>
</evidence>
<dbReference type="Proteomes" id="UP000393182">
    <property type="component" value="Unassembled WGS sequence"/>
</dbReference>
<dbReference type="EMBL" id="AANCZP010000001">
    <property type="protein sequence ID" value="EDN8268197.1"/>
    <property type="molecule type" value="Genomic_DNA"/>
</dbReference>
<evidence type="ECO:0000313" key="71">
    <source>
        <dbReference type="EMBL" id="EDH0839977.1"/>
    </source>
</evidence>
<evidence type="ECO:0000313" key="144">
    <source>
        <dbReference type="Proteomes" id="UP000467247"/>
    </source>
</evidence>
<evidence type="ECO:0000313" key="30">
    <source>
        <dbReference type="EMBL" id="EAE2898840.1"/>
    </source>
</evidence>
<evidence type="ECO:0000313" key="116">
    <source>
        <dbReference type="Proteomes" id="UP000350032"/>
    </source>
</evidence>
<dbReference type="EMBL" id="AALAQH010000001">
    <property type="protein sequence ID" value="ECX6923124.1"/>
    <property type="molecule type" value="Genomic_DNA"/>
</dbReference>
<evidence type="ECO:0000313" key="13">
    <source>
        <dbReference type="EMBL" id="EAC4553335.1"/>
    </source>
</evidence>
<evidence type="ECO:0000313" key="90">
    <source>
        <dbReference type="EMBL" id="HAC1754305.1"/>
    </source>
</evidence>
<evidence type="ECO:0000313" key="172">
    <source>
        <dbReference type="Proteomes" id="UP000549379"/>
    </source>
</evidence>
<evidence type="ECO:0000313" key="132">
    <source>
        <dbReference type="Proteomes" id="UP000389283"/>
    </source>
</evidence>
<evidence type="ECO:0000313" key="38">
    <source>
        <dbReference type="EMBL" id="EAG2513614.1"/>
    </source>
</evidence>
<dbReference type="EMBL" id="DAAHYZ010000008">
    <property type="protein sequence ID" value="HAB7722680.1"/>
    <property type="molecule type" value="Genomic_DNA"/>
</dbReference>
<evidence type="ECO:0000313" key="160">
    <source>
        <dbReference type="Proteomes" id="UP000528151"/>
    </source>
</evidence>
<dbReference type="EMBL" id="QXLS01000001">
    <property type="protein sequence ID" value="RKA10521.1"/>
    <property type="molecule type" value="Genomic_DNA"/>
</dbReference>
<evidence type="ECO:0000313" key="98">
    <source>
        <dbReference type="EMBL" id="RJZ20570.1"/>
    </source>
</evidence>
<dbReference type="EMBL" id="AAMGHX010000001">
    <property type="protein sequence ID" value="EDH0839977.1"/>
    <property type="molecule type" value="Genomic_DNA"/>
</dbReference>
<dbReference type="Proteomes" id="UP000566721">
    <property type="component" value="Unassembled WGS sequence"/>
</dbReference>
<reference evidence="104 105" key="2">
    <citation type="journal article" date="2018" name="BMC Genomics">
        <title>Genes significantly associated with lineage II food isolates of Listeria monocytogenes.</title>
        <authorList>
            <person name="Pirone-Davies C."/>
            <person name="Chen Y."/>
            <person name="Pightling A."/>
            <person name="Ryan G."/>
            <person name="Wang Y."/>
            <person name="Yao K."/>
            <person name="Hoffmann M."/>
            <person name="Allard M.W."/>
        </authorList>
    </citation>
    <scope>NUCLEOTIDE SEQUENCE [LARGE SCALE GENOMIC DNA]</scope>
    <source>
        <strain evidence="100 105">CFSAN028761</strain>
        <strain evidence="98 106">PNUSAL000190</strain>
        <strain evidence="99 104">PNUSAL000550</strain>
    </source>
</reference>
<dbReference type="Proteomes" id="UP000529135">
    <property type="component" value="Unassembled WGS sequence"/>
</dbReference>
<dbReference type="Proteomes" id="UP000548278">
    <property type="component" value="Unassembled WGS sequence"/>
</dbReference>
<evidence type="ECO:0000313" key="175">
    <source>
        <dbReference type="Proteomes" id="UP000840197"/>
    </source>
</evidence>
<evidence type="ECO:0000256" key="5">
    <source>
        <dbReference type="ARBA" id="ARBA00022692"/>
    </source>
</evidence>
<comment type="similarity">
    <text evidence="10">Belongs to the CbiN family.</text>
</comment>
<dbReference type="Proteomes" id="UP000478682">
    <property type="component" value="Unassembled WGS sequence"/>
</dbReference>
<dbReference type="OMA" id="PWFQPLW"/>
<evidence type="ECO:0000313" key="19">
    <source>
        <dbReference type="EMBL" id="EAD1183505.1"/>
    </source>
</evidence>
<evidence type="ECO:0000313" key="179">
    <source>
        <dbReference type="Proteomes" id="UP000843775"/>
    </source>
</evidence>
<dbReference type="Proteomes" id="UP000364988">
    <property type="component" value="Unassembled WGS sequence"/>
</dbReference>
<dbReference type="EMBL" id="AABEKY010000007">
    <property type="protein sequence ID" value="EAG9388265.1"/>
    <property type="molecule type" value="Genomic_DNA"/>
</dbReference>
<evidence type="ECO:0000313" key="78">
    <source>
        <dbReference type="EMBL" id="EDP8515357.1"/>
    </source>
</evidence>
<evidence type="ECO:0000313" key="143">
    <source>
        <dbReference type="Proteomes" id="UP000460224"/>
    </source>
</evidence>
<evidence type="ECO:0000313" key="60">
    <source>
        <dbReference type="EMBL" id="EAK9315960.1"/>
    </source>
</evidence>
<evidence type="ECO:0000313" key="131">
    <source>
        <dbReference type="Proteomes" id="UP000388699"/>
    </source>
</evidence>
<dbReference type="Proteomes" id="UP000368512">
    <property type="component" value="Unassembled WGS sequence"/>
</dbReference>
<keyword evidence="3 10" id="KW-1003">Cell membrane</keyword>
<dbReference type="Pfam" id="PF02553">
    <property type="entry name" value="CbiN"/>
    <property type="match status" value="1"/>
</dbReference>
<dbReference type="KEGG" id="lmoe:BN418_1416"/>
<dbReference type="Proteomes" id="UP000540117">
    <property type="component" value="Unassembled WGS sequence"/>
</dbReference>
<evidence type="ECO:0000313" key="142">
    <source>
        <dbReference type="Proteomes" id="UP000458487"/>
    </source>
</evidence>
<evidence type="ECO:0000313" key="180">
    <source>
        <dbReference type="Proteomes" id="UP000844415"/>
    </source>
</evidence>
<evidence type="ECO:0000313" key="32">
    <source>
        <dbReference type="EMBL" id="EAE5602529.1"/>
    </source>
</evidence>
<dbReference type="Proteomes" id="UP000489121">
    <property type="component" value="Unassembled WGS sequence"/>
</dbReference>
<evidence type="ECO:0000313" key="107">
    <source>
        <dbReference type="Proteomes" id="UP000322220"/>
    </source>
</evidence>
<dbReference type="EMBL" id="AAAPCR010000010">
    <property type="protein sequence ID" value="EAD8146636.1"/>
    <property type="molecule type" value="Genomic_DNA"/>
</dbReference>
<evidence type="ECO:0000313" key="106">
    <source>
        <dbReference type="Proteomes" id="UP000285054"/>
    </source>
</evidence>
<dbReference type="Proteomes" id="UP000566597">
    <property type="component" value="Unassembled WGS sequence"/>
</dbReference>
<evidence type="ECO:0000313" key="93">
    <source>
        <dbReference type="EMBL" id="HAO5922177.1"/>
    </source>
</evidence>
<evidence type="ECO:0000313" key="80">
    <source>
        <dbReference type="EMBL" id="HAA8490617.1"/>
    </source>
</evidence>
<reference evidence="97 182" key="1">
    <citation type="submission" date="2016-09" db="EMBL/GenBank/DDBJ databases">
        <title>100K Listeria isolates.</title>
        <authorList>
            <person name="Chen P."/>
            <person name="Weimer B.C."/>
            <person name="Kong N."/>
            <person name="Huang B."/>
        </authorList>
    </citation>
    <scope>NUCLEOTIDE SEQUENCE [LARGE SCALE GENOMIC DNA]</scope>
    <source>
        <strain evidence="97 182">BCW_2383</strain>
    </source>
</reference>
<evidence type="ECO:0000313" key="148">
    <source>
        <dbReference type="Proteomes" id="UP000478682"/>
    </source>
</evidence>
<dbReference type="EMBL" id="VTIK01000001">
    <property type="protein sequence ID" value="TYU56408.1"/>
    <property type="molecule type" value="Genomic_DNA"/>
</dbReference>
<evidence type="ECO:0000313" key="88">
    <source>
        <dbReference type="EMBL" id="HAC0013038.1"/>
    </source>
</evidence>
<dbReference type="EMBL" id="AAAQJJ010000014">
    <property type="protein sequence ID" value="EAE0770487.1"/>
    <property type="molecule type" value="Genomic_DNA"/>
</dbReference>
<evidence type="ECO:0000256" key="6">
    <source>
        <dbReference type="ARBA" id="ARBA00022989"/>
    </source>
</evidence>
<dbReference type="Proteomes" id="UP000843775">
    <property type="component" value="Unassembled WGS sequence"/>
</dbReference>
<evidence type="ECO:0000313" key="24">
    <source>
        <dbReference type="EMBL" id="EAE0770487.1"/>
    </source>
</evidence>
<evidence type="ECO:0000313" key="174">
    <source>
        <dbReference type="Proteomes" id="UP000566721"/>
    </source>
</evidence>
<evidence type="ECO:0000313" key="25">
    <source>
        <dbReference type="EMBL" id="EAE1094894.1"/>
    </source>
</evidence>
<evidence type="ECO:0000256" key="1">
    <source>
        <dbReference type="ARBA" id="ARBA00022426"/>
    </source>
</evidence>
<dbReference type="EMBL" id="AAASTI010000001">
    <property type="protein sequence ID" value="EAE5602529.1"/>
    <property type="molecule type" value="Genomic_DNA"/>
</dbReference>
<dbReference type="NCBIfam" id="NF002780">
    <property type="entry name" value="PRK02898.1"/>
    <property type="match status" value="1"/>
</dbReference>
<dbReference type="PANTHER" id="PTHR38662:SF1">
    <property type="entry name" value="COBALT TRANSPORT PROTEIN CBIN"/>
    <property type="match status" value="1"/>
</dbReference>
<dbReference type="EMBL" id="JACAVN010000003">
    <property type="protein sequence ID" value="NYA01331.1"/>
    <property type="molecule type" value="Genomic_DNA"/>
</dbReference>
<dbReference type="GO" id="GO:0009236">
    <property type="term" value="P:cobalamin biosynthetic process"/>
    <property type="evidence" value="ECO:0007669"/>
    <property type="project" value="UniProtKB-UniRule"/>
</dbReference>
<evidence type="ECO:0000313" key="156">
    <source>
        <dbReference type="Proteomes" id="UP000524387"/>
    </source>
</evidence>
<evidence type="ECO:0000313" key="66">
    <source>
        <dbReference type="EMBL" id="ECL0130468.1"/>
    </source>
</evidence>
<dbReference type="EMBL" id="AAJEKY010000003">
    <property type="protein sequence ID" value="ECL0130468.1"/>
    <property type="molecule type" value="Genomic_DNA"/>
</dbReference>
<dbReference type="Proteomes" id="UP000484022">
    <property type="component" value="Unassembled WGS sequence"/>
</dbReference>
<dbReference type="EMBL" id="AAAQOE010000001">
    <property type="protein sequence ID" value="EAE1094894.1"/>
    <property type="molecule type" value="Genomic_DNA"/>
</dbReference>
<evidence type="ECO:0000313" key="99">
    <source>
        <dbReference type="EMBL" id="RKA10521.1"/>
    </source>
</evidence>
<keyword evidence="2 10" id="KW-0813">Transport</keyword>
<dbReference type="EMBL" id="AABBAW010000001">
    <property type="protein sequence ID" value="EAG2513614.1"/>
    <property type="molecule type" value="Genomic_DNA"/>
</dbReference>
<dbReference type="Proteomes" id="UP000467347">
    <property type="component" value="Unassembled WGS sequence"/>
</dbReference>
<keyword evidence="1 10" id="KW-0171">Cobalt transport</keyword>
<dbReference type="EMBL" id="DAAJFY010000011">
    <property type="protein sequence ID" value="HAC0276365.1"/>
    <property type="molecule type" value="Genomic_DNA"/>
</dbReference>
<dbReference type="EMBL" id="AABEKN010000006">
    <property type="protein sequence ID" value="EAG9354754.1"/>
    <property type="molecule type" value="Genomic_DNA"/>
</dbReference>
<evidence type="ECO:0000313" key="42">
    <source>
        <dbReference type="EMBL" id="EAG4463022.1"/>
    </source>
</evidence>
<dbReference type="EMBL" id="AAAMZD010000001">
    <property type="protein sequence ID" value="EAD3791201.1"/>
    <property type="molecule type" value="Genomic_DNA"/>
</dbReference>
<evidence type="ECO:0000313" key="129">
    <source>
        <dbReference type="Proteomes" id="UP000379076"/>
    </source>
</evidence>
<evidence type="ECO:0000313" key="11">
    <source>
        <dbReference type="EMBL" id="EAC3882469.1"/>
    </source>
</evidence>
<evidence type="ECO:0000313" key="45">
    <source>
        <dbReference type="EMBL" id="EAG6764659.1"/>
    </source>
</evidence>
<evidence type="ECO:0000313" key="76">
    <source>
        <dbReference type="EMBL" id="EDO0986788.1"/>
    </source>
</evidence>
<evidence type="ECO:0000313" key="91">
    <source>
        <dbReference type="EMBL" id="HAC3056105.1"/>
    </source>
</evidence>
<evidence type="ECO:0000313" key="15">
    <source>
        <dbReference type="EMBL" id="EAC5950078.1"/>
    </source>
</evidence>
<dbReference type="EMBL" id="DAAEZQ010000001">
    <property type="protein sequence ID" value="HAA9720864.1"/>
    <property type="molecule type" value="Genomic_DNA"/>
</dbReference>
<evidence type="ECO:0000313" key="146">
    <source>
        <dbReference type="Proteomes" id="UP000467536"/>
    </source>
</evidence>
<dbReference type="Proteomes" id="UP000368805">
    <property type="component" value="Unassembled WGS sequence"/>
</dbReference>
<protein>
    <recommendedName>
        <fullName evidence="10">Cobalt transport protein CbiN</fullName>
    </recommendedName>
    <alternativeName>
        <fullName evidence="10">Energy-coupling factor transporter probable substrate-capture protein CbiN</fullName>
        <shortName evidence="10">ECF transporter S component CbiN</shortName>
    </alternativeName>
</protein>
<evidence type="ECO:0000313" key="173">
    <source>
        <dbReference type="Proteomes" id="UP000566597"/>
    </source>
</evidence>
<dbReference type="EMBL" id="DAAEQL010000004">
    <property type="protein sequence ID" value="HAA8490617.1"/>
    <property type="molecule type" value="Genomic_DNA"/>
</dbReference>
<evidence type="ECO:0000313" key="65">
    <source>
        <dbReference type="EMBL" id="ECH7212195.1"/>
    </source>
</evidence>
<evidence type="ECO:0000313" key="139">
    <source>
        <dbReference type="Proteomes" id="UP000423131"/>
    </source>
</evidence>
<evidence type="ECO:0000313" key="150">
    <source>
        <dbReference type="Proteomes" id="UP000478945"/>
    </source>
</evidence>
<evidence type="ECO:0000313" key="154">
    <source>
        <dbReference type="Proteomes" id="UP000517258"/>
    </source>
</evidence>
<evidence type="ECO:0000313" key="26">
    <source>
        <dbReference type="EMBL" id="EAE1337857.1"/>
    </source>
</evidence>
<evidence type="ECO:0000313" key="85">
    <source>
        <dbReference type="EMBL" id="HAB8558241.1"/>
    </source>
</evidence>
<evidence type="ECO:0000313" key="130">
    <source>
        <dbReference type="Proteomes" id="UP000383365"/>
    </source>
</evidence>
<keyword evidence="4 10" id="KW-0169">Cobalamin biosynthesis</keyword>
<evidence type="ECO:0000313" key="21">
    <source>
        <dbReference type="EMBL" id="EAD5774148.1"/>
    </source>
</evidence>
<evidence type="ECO:0000313" key="67">
    <source>
        <dbReference type="EMBL" id="ECR7121588.1"/>
    </source>
</evidence>
<dbReference type="EMBL" id="DAAIRR010000001">
    <property type="protein sequence ID" value="HAB9174639.1"/>
    <property type="molecule type" value="Genomic_DNA"/>
</dbReference>
<evidence type="ECO:0000313" key="119">
    <source>
        <dbReference type="Proteomes" id="UP000355989"/>
    </source>
</evidence>
<evidence type="ECO:0000313" key="75">
    <source>
        <dbReference type="EMBL" id="EDN9835051.1"/>
    </source>
</evidence>
<dbReference type="EMBL" id="AAAIXK010000001">
    <property type="protein sequence ID" value="EAC5548851.1"/>
    <property type="molecule type" value="Genomic_DNA"/>
</dbReference>
<evidence type="ECO:0000313" key="161">
    <source>
        <dbReference type="Proteomes" id="UP000529135"/>
    </source>
</evidence>
<dbReference type="EMBL" id="DAAJZA010000003">
    <property type="protein sequence ID" value="HAC1754305.1"/>
    <property type="molecule type" value="Genomic_DNA"/>
</dbReference>
<dbReference type="Proteomes" id="UP000354255">
    <property type="component" value="Unassembled WGS sequence"/>
</dbReference>
<dbReference type="Proteomes" id="UP000840928">
    <property type="component" value="Unassembled WGS sequence"/>
</dbReference>
<evidence type="ECO:0000313" key="164">
    <source>
        <dbReference type="Proteomes" id="UP000533021"/>
    </source>
</evidence>
<evidence type="ECO:0000313" key="151">
    <source>
        <dbReference type="Proteomes" id="UP000481141"/>
    </source>
</evidence>
<dbReference type="EMBL" id="AABGUK010000001">
    <property type="protein sequence ID" value="EAH4240472.1"/>
    <property type="molecule type" value="Genomic_DNA"/>
</dbReference>
<evidence type="ECO:0000313" key="104">
    <source>
        <dbReference type="Proteomes" id="UP000272537"/>
    </source>
</evidence>
<reference evidence="136 155" key="8">
    <citation type="submission" date="2019-04" db="EMBL/GenBank/DDBJ databases">
        <authorList>
            <consortium name="GenomeTrakr network: Whole genome sequencing for foodborne pathogen traceback"/>
        </authorList>
    </citation>
    <scope>NUCLEOTIDE SEQUENCE [LARGE SCALE GENOMIC DNA]</scope>
    <source>
        <strain evidence="46 170">CFSAN004300</strain>
        <strain evidence="48 155">CFSAN072474</strain>
        <strain evidence="47 156">CFSAN072502</strain>
        <strain evidence="69 122">FLAG-55987</strain>
        <strain evidence="44 165">NRRL B-33244</strain>
        <strain evidence="60 136">PHLUSALM00088</strain>
    </source>
</reference>
<evidence type="ECO:0000313" key="134">
    <source>
        <dbReference type="Proteomes" id="UP000403352"/>
    </source>
</evidence>
<dbReference type="Proteomes" id="UP000840567">
    <property type="component" value="Unassembled WGS sequence"/>
</dbReference>
<keyword evidence="8 10" id="KW-0472">Membrane</keyword>
<evidence type="ECO:0000256" key="2">
    <source>
        <dbReference type="ARBA" id="ARBA00022448"/>
    </source>
</evidence>
<dbReference type="EMBL" id="AAAIKW010000010">
    <property type="protein sequence ID" value="EAC4553335.1"/>
    <property type="molecule type" value="Genomic_DNA"/>
</dbReference>
<dbReference type="Proteomes" id="UP000841146">
    <property type="component" value="Unassembled WGS sequence"/>
</dbReference>
<dbReference type="EMBL" id="AABAYG010000001">
    <property type="protein sequence ID" value="EAG2243874.1"/>
    <property type="molecule type" value="Genomic_DNA"/>
</dbReference>
<dbReference type="Proteomes" id="UP000840197">
    <property type="component" value="Unassembled WGS sequence"/>
</dbReference>
<dbReference type="EMBL" id="AANDSR010000001">
    <property type="protein sequence ID" value="EDN9835051.1"/>
    <property type="molecule type" value="Genomic_DNA"/>
</dbReference>
<evidence type="ECO:0000313" key="51">
    <source>
        <dbReference type="EMBL" id="EAH0217708.1"/>
    </source>
</evidence>
<dbReference type="EMBL" id="AABDGJ010000009">
    <property type="protein sequence ID" value="EAG6991295.1"/>
    <property type="molecule type" value="Genomic_DNA"/>
</dbReference>
<dbReference type="Proteomes" id="UP000522199">
    <property type="component" value="Unassembled WGS sequence"/>
</dbReference>
<dbReference type="Proteomes" id="UP000345329">
    <property type="component" value="Unassembled WGS sequence"/>
</dbReference>
<name>A0A0D8X4F8_LISMN</name>
<dbReference type="EMBL" id="AAALRN010000001">
    <property type="protein sequence ID" value="EAD1183505.1"/>
    <property type="molecule type" value="Genomic_DNA"/>
</dbReference>
<dbReference type="Proteomes" id="UP000524387">
    <property type="component" value="Unassembled WGS sequence"/>
</dbReference>
<dbReference type="EMBL" id="AANEHK010000012">
    <property type="protein sequence ID" value="EDO0986788.1"/>
    <property type="molecule type" value="Genomic_DNA"/>
</dbReference>
<dbReference type="EMBL" id="AAAJKI010000012">
    <property type="protein sequence ID" value="EAC6548080.1"/>
    <property type="molecule type" value="Genomic_DNA"/>
</dbReference>
<evidence type="ECO:0000313" key="128">
    <source>
        <dbReference type="Proteomes" id="UP000378540"/>
    </source>
</evidence>
<evidence type="ECO:0000313" key="23">
    <source>
        <dbReference type="EMBL" id="EAD8146636.1"/>
    </source>
</evidence>
<dbReference type="EMBL" id="AAAJCR010000008">
    <property type="protein sequence ID" value="EAC5950078.1"/>
    <property type="molecule type" value="Genomic_DNA"/>
</dbReference>
<dbReference type="EMBL" id="AALEDS010000011">
    <property type="protein sequence ID" value="ECY6544964.1"/>
    <property type="molecule type" value="Genomic_DNA"/>
</dbReference>
<evidence type="ECO:0000313" key="31">
    <source>
        <dbReference type="EMBL" id="EAE4942901.1"/>
    </source>
</evidence>
<dbReference type="Proteomes" id="UP000352246">
    <property type="component" value="Unassembled WGS sequence"/>
</dbReference>
<dbReference type="Proteomes" id="UP000376505">
    <property type="component" value="Unassembled WGS sequence"/>
</dbReference>
<dbReference type="UniPathway" id="UPA00148"/>
<dbReference type="EMBL" id="AABAIH010000001">
    <property type="protein sequence ID" value="EAG0993724.1"/>
    <property type="molecule type" value="Genomic_DNA"/>
</dbReference>
<evidence type="ECO:0000313" key="39">
    <source>
        <dbReference type="EMBL" id="EAG2996562.1"/>
    </source>
</evidence>
<evidence type="ECO:0000313" key="120">
    <source>
        <dbReference type="Proteomes" id="UP000356407"/>
    </source>
</evidence>
<evidence type="ECO:0000313" key="70">
    <source>
        <dbReference type="EMBL" id="ECY9782304.1"/>
    </source>
</evidence>
<dbReference type="EMBL" id="AAAQQZ010000001">
    <property type="protein sequence ID" value="EAE1337857.1"/>
    <property type="molecule type" value="Genomic_DNA"/>
</dbReference>
<evidence type="ECO:0000256" key="3">
    <source>
        <dbReference type="ARBA" id="ARBA00022475"/>
    </source>
</evidence>
<evidence type="ECO:0000313" key="37">
    <source>
        <dbReference type="EMBL" id="EAG2243874.1"/>
    </source>
</evidence>
<evidence type="ECO:0000313" key="96">
    <source>
        <dbReference type="EMBL" id="NYA01331.1"/>
    </source>
</evidence>
<evidence type="ECO:0000313" key="62">
    <source>
        <dbReference type="EMBL" id="ECB9474496.1"/>
    </source>
</evidence>
<dbReference type="Proteomes" id="UP000544530">
    <property type="component" value="Unassembled WGS sequence"/>
</dbReference>
<dbReference type="EMBL" id="AACJYH010000012">
    <property type="protein sequence ID" value="EAK8898730.1"/>
    <property type="molecule type" value="Genomic_DNA"/>
</dbReference>
<reference evidence="109 130" key="7">
    <citation type="submission" date="2019-03" db="EMBL/GenBank/DDBJ databases">
        <authorList>
            <person name="Ashton P.M."/>
            <person name="Dallman T."/>
            <person name="Nair S."/>
            <person name="De Pinna E."/>
            <person name="Peters T."/>
            <person name="Grant K."/>
        </authorList>
    </citation>
    <scope>NUCLEOTIDE SEQUENCE [LARGE SCALE GENOMIC DNA]</scope>
    <source>
        <strain evidence="54 164">282333</strain>
        <strain evidence="56 162">282352</strain>
        <strain evidence="49 169">289003</strain>
        <strain evidence="52 173">406731</strain>
        <strain evidence="50 171">429821</strain>
        <strain evidence="53 157">562417</strain>
        <strain evidence="55 161">562428</strain>
        <strain evidence="51 154">563356</strain>
        <strain evidence="12 137">688377</strain>
        <strain evidence="66 150">760311</strain>
        <strain evidence="76 146">788324</strain>
        <strain evidence="74 142">833351</strain>
        <strain evidence="77 147">883775</strain>
        <strain evidence="29">RL15000161</strain>
        <strain evidence="30">RL15000271</strain>
        <strain evidence="31">RL15000286</strain>
        <strain evidence="32">RL15000440</strain>
    </source>
</reference>
<evidence type="ECO:0000313" key="55">
    <source>
        <dbReference type="EMBL" id="EAH3126694.1"/>
    </source>
</evidence>
<evidence type="ECO:0000313" key="121">
    <source>
        <dbReference type="Proteomes" id="UP000358545"/>
    </source>
</evidence>
<dbReference type="Proteomes" id="UP000478945">
    <property type="component" value="Unassembled WGS sequence"/>
</dbReference>
<evidence type="ECO:0000313" key="147">
    <source>
        <dbReference type="Proteomes" id="UP000470497"/>
    </source>
</evidence>
<evidence type="ECO:0000313" key="33">
    <source>
        <dbReference type="EMBL" id="EAG0867932.1"/>
    </source>
</evidence>
<evidence type="ECO:0000313" key="77">
    <source>
        <dbReference type="EMBL" id="EDP8409528.1"/>
    </source>
</evidence>
<dbReference type="Proteomes" id="UP000470497">
    <property type="component" value="Unassembled WGS sequence"/>
</dbReference>
<dbReference type="EMBL" id="AABGHY010000012">
    <property type="protein sequence ID" value="EAH3295456.1"/>
    <property type="molecule type" value="Genomic_DNA"/>
</dbReference>
<evidence type="ECO:0000313" key="113">
    <source>
        <dbReference type="Proteomes" id="UP000339309"/>
    </source>
</evidence>
<dbReference type="Proteomes" id="UP000525850">
    <property type="component" value="Unassembled WGS sequence"/>
</dbReference>
<dbReference type="Proteomes" id="UP000378540">
    <property type="component" value="Unassembled WGS sequence"/>
</dbReference>
<dbReference type="EMBL" id="AAAQVA010000001">
    <property type="protein sequence ID" value="EAE1630739.1"/>
    <property type="molecule type" value="Genomic_DNA"/>
</dbReference>
<evidence type="ECO:0000313" key="171">
    <source>
        <dbReference type="Proteomes" id="UP000548826"/>
    </source>
</evidence>
<dbReference type="EMBL" id="QXKO01000005">
    <property type="protein sequence ID" value="RJZ20570.1"/>
    <property type="molecule type" value="Genomic_DNA"/>
</dbReference>
<dbReference type="GO" id="GO:0005886">
    <property type="term" value="C:plasma membrane"/>
    <property type="evidence" value="ECO:0007669"/>
    <property type="project" value="UniProtKB-SubCell"/>
</dbReference>
<evidence type="ECO:0000313" key="102">
    <source>
        <dbReference type="EMBL" id="UUJ80086.1"/>
    </source>
</evidence>
<dbReference type="EMBL" id="AABDDO010000001">
    <property type="protein sequence ID" value="EAG6762089.1"/>
    <property type="molecule type" value="Genomic_DNA"/>
</dbReference>
<evidence type="ECO:0000313" key="54">
    <source>
        <dbReference type="EMBL" id="EAH2283257.1"/>
    </source>
</evidence>
<dbReference type="Proteomes" id="UP000546397">
    <property type="component" value="Unassembled WGS sequence"/>
</dbReference>
<evidence type="ECO:0000313" key="81">
    <source>
        <dbReference type="EMBL" id="HAA9720864.1"/>
    </source>
</evidence>
<evidence type="ECO:0000313" key="79">
    <source>
        <dbReference type="EMBL" id="HAA8054022.1"/>
    </source>
</evidence>
<dbReference type="Proteomes" id="UP000365297">
    <property type="component" value="Unassembled WGS sequence"/>
</dbReference>
<dbReference type="EMBL" id="DAAJCS010000005">
    <property type="protein sequence ID" value="HAC0013038.1"/>
    <property type="molecule type" value="Genomic_DNA"/>
</dbReference>
<dbReference type="EMBL" id="AABEVI010000003">
    <property type="protein sequence ID" value="EAH0217708.1"/>
    <property type="molecule type" value="Genomic_DNA"/>
</dbReference>
<dbReference type="Proteomes" id="UP000460224">
    <property type="component" value="Unassembled WGS sequence"/>
</dbReference>
<evidence type="ECO:0000313" key="94">
    <source>
        <dbReference type="EMBL" id="KAA9453801.1"/>
    </source>
</evidence>
<evidence type="ECO:0000313" key="152">
    <source>
        <dbReference type="Proteomes" id="UP000484022"/>
    </source>
</evidence>
<dbReference type="EMBL" id="AAAICE010000007">
    <property type="protein sequence ID" value="EAC3882469.1"/>
    <property type="molecule type" value="Genomic_DNA"/>
</dbReference>
<evidence type="ECO:0000313" key="20">
    <source>
        <dbReference type="EMBL" id="EAD3791201.1"/>
    </source>
</evidence>
<dbReference type="Proteomes" id="UP000280270">
    <property type="component" value="Unassembled WGS sequence"/>
</dbReference>
<evidence type="ECO:0000313" key="69">
    <source>
        <dbReference type="EMBL" id="ECY6544964.1"/>
    </source>
</evidence>
<dbReference type="Proteomes" id="UP000540417">
    <property type="component" value="Unassembled WGS sequence"/>
</dbReference>
<dbReference type="Proteomes" id="UP000527632">
    <property type="component" value="Unassembled WGS sequence"/>
</dbReference>
<dbReference type="EMBL" id="AAISWI010000013">
    <property type="protein sequence ID" value="ECH7212195.1"/>
    <property type="molecule type" value="Genomic_DNA"/>
</dbReference>
<dbReference type="Proteomes" id="UP000337746">
    <property type="component" value="Unassembled WGS sequence"/>
</dbReference>
<dbReference type="EMBL" id="AAAKQF010000009">
    <property type="protein sequence ID" value="EAC9041059.1"/>
    <property type="molecule type" value="Genomic_DNA"/>
</dbReference>
<evidence type="ECO:0000313" key="40">
    <source>
        <dbReference type="EMBL" id="EAG4183218.1"/>
    </source>
</evidence>
<dbReference type="Proteomes" id="UP000841561">
    <property type="component" value="Unassembled WGS sequence"/>
</dbReference>
<evidence type="ECO:0000313" key="149">
    <source>
        <dbReference type="Proteomes" id="UP000478704"/>
    </source>
</evidence>
<evidence type="ECO:0000313" key="123">
    <source>
        <dbReference type="Proteomes" id="UP000365297"/>
    </source>
</evidence>
<evidence type="ECO:0000313" key="53">
    <source>
        <dbReference type="EMBL" id="EAH1615913.1"/>
    </source>
</evidence>